<feature type="domain" description="Bacterial type II secretion system protein E" evidence="4">
    <location>
        <begin position="395"/>
        <end position="409"/>
    </location>
</feature>
<dbReference type="EMBL" id="JAAOCA010000017">
    <property type="protein sequence ID" value="MBD1599958.1"/>
    <property type="molecule type" value="Genomic_DNA"/>
</dbReference>
<proteinExistence type="inferred from homology"/>
<dbReference type="SUPFAM" id="SSF160246">
    <property type="entry name" value="EspE N-terminal domain-like"/>
    <property type="match status" value="1"/>
</dbReference>
<dbReference type="Gene3D" id="3.30.450.90">
    <property type="match status" value="1"/>
</dbReference>
<comment type="caution">
    <text evidence="5">The sequence shown here is derived from an EMBL/GenBank/DDBJ whole genome shotgun (WGS) entry which is preliminary data.</text>
</comment>
<dbReference type="SMART" id="SM00382">
    <property type="entry name" value="AAA"/>
    <property type="match status" value="1"/>
</dbReference>
<dbReference type="InterPro" id="IPR027417">
    <property type="entry name" value="P-loop_NTPase"/>
</dbReference>
<name>A0ABR7Z3N2_9PSED</name>
<keyword evidence="3" id="KW-0067">ATP-binding</keyword>
<dbReference type="PANTHER" id="PTHR30258:SF13">
    <property type="entry name" value="SECRETION PATHWAY ATPASE-RELATED"/>
    <property type="match status" value="1"/>
</dbReference>
<dbReference type="Pfam" id="PF05157">
    <property type="entry name" value="MshEN"/>
    <property type="match status" value="1"/>
</dbReference>
<organism evidence="5 6">
    <name type="scientific">Pseudomonas typographi</name>
    <dbReference type="NCBI Taxonomy" id="2715964"/>
    <lineage>
        <taxon>Bacteria</taxon>
        <taxon>Pseudomonadati</taxon>
        <taxon>Pseudomonadota</taxon>
        <taxon>Gammaproteobacteria</taxon>
        <taxon>Pseudomonadales</taxon>
        <taxon>Pseudomonadaceae</taxon>
        <taxon>Pseudomonas</taxon>
    </lineage>
</organism>
<keyword evidence="2" id="KW-0547">Nucleotide-binding</keyword>
<dbReference type="PROSITE" id="PS00662">
    <property type="entry name" value="T2SP_E"/>
    <property type="match status" value="1"/>
</dbReference>
<evidence type="ECO:0000313" key="5">
    <source>
        <dbReference type="EMBL" id="MBD1599958.1"/>
    </source>
</evidence>
<comment type="similarity">
    <text evidence="1">Belongs to the GSP E family.</text>
</comment>
<dbReference type="InterPro" id="IPR001482">
    <property type="entry name" value="T2SS/T4SS_dom"/>
</dbReference>
<evidence type="ECO:0000256" key="3">
    <source>
        <dbReference type="ARBA" id="ARBA00022840"/>
    </source>
</evidence>
<dbReference type="CDD" id="cd01129">
    <property type="entry name" value="PulE-GspE-like"/>
    <property type="match status" value="1"/>
</dbReference>
<evidence type="ECO:0000256" key="2">
    <source>
        <dbReference type="ARBA" id="ARBA00022741"/>
    </source>
</evidence>
<evidence type="ECO:0000313" key="6">
    <source>
        <dbReference type="Proteomes" id="UP000805841"/>
    </source>
</evidence>
<gene>
    <name evidence="5" type="ORF">HAQ05_14775</name>
</gene>
<sequence length="585" mass="63496">MPMLSEPIGGNRPLQLHALLQQLAQQTLISPADITPTLQAHKPGQHPLLTLAQRQFPGPKGQPLCLEQLTQWLAEQAGLPYRRIDPFRLDVASVTSQVSAAFAKYHQILPLEVAPEHVVVATAEPWVTGWVAGLATATRRRIERVVANPQVIEHLIGQLFHLAHSVNGAQQAAQAGLAALQRLPAPPEGEQAPVSDIINWLLNYAFEQGASDIHLEPRSEQAQVRLRIDGMLLCVYSLPTAVATAVTSRLKSLGQLNLAEKRKPQDGRFRHTTAQGKAIELRVSTLPTAFGEKTVVRLFNPELLLQNLPALGLAGAQLARWQGIIHQPNGIILVTGPTGSGKTTTLYATLHELARPEVNLCTIEDPIEVVNPALNQMQVRHNINLGFASGLRALMRQDPDIIMVGEIRDVETAHMAVQAALTGHLVLSTLHTNDAPAAVTRLQEMGVPHHLINATLLGVMAQRLLRTLCPYCKAAGAINEQDWHALIHPWRAPAPARVFSPVGCDECHGTGYKGRMAIYEIMLMTDRLKAQVGPATPLARLRARACQDGMRPLRIGATVELAAGNVCVQEVLRVTPAAQGNSVVC</sequence>
<reference evidence="5 6" key="1">
    <citation type="journal article" date="2020" name="Insects">
        <title>Bacteria Belonging to Pseudomonas typographi sp. nov. from the Bark Beetle Ips typographus Have Genomic Potential to Aid in the Host Ecology.</title>
        <authorList>
            <person name="Peral-Aranega E."/>
            <person name="Saati-Santamaria Z."/>
            <person name="Kolarik M."/>
            <person name="Rivas R."/>
            <person name="Garcia-Fraile P."/>
        </authorList>
    </citation>
    <scope>NUCLEOTIDE SEQUENCE [LARGE SCALE GENOMIC DNA]</scope>
    <source>
        <strain evidence="5 6">CA3A</strain>
    </source>
</reference>
<evidence type="ECO:0000259" key="4">
    <source>
        <dbReference type="PROSITE" id="PS00662"/>
    </source>
</evidence>
<dbReference type="PANTHER" id="PTHR30258">
    <property type="entry name" value="TYPE II SECRETION SYSTEM PROTEIN GSPE-RELATED"/>
    <property type="match status" value="1"/>
</dbReference>
<keyword evidence="6" id="KW-1185">Reference proteome</keyword>
<dbReference type="Proteomes" id="UP000805841">
    <property type="component" value="Unassembled WGS sequence"/>
</dbReference>
<protein>
    <submittedName>
        <fullName evidence="5">Type II/IV secretion system protein</fullName>
    </submittedName>
</protein>
<dbReference type="InterPro" id="IPR003593">
    <property type="entry name" value="AAA+_ATPase"/>
</dbReference>
<dbReference type="InterPro" id="IPR007831">
    <property type="entry name" value="T2SS_GspE_N"/>
</dbReference>
<evidence type="ECO:0000256" key="1">
    <source>
        <dbReference type="ARBA" id="ARBA00006611"/>
    </source>
</evidence>
<dbReference type="Gene3D" id="3.40.50.300">
    <property type="entry name" value="P-loop containing nucleotide triphosphate hydrolases"/>
    <property type="match status" value="1"/>
</dbReference>
<dbReference type="Pfam" id="PF00437">
    <property type="entry name" value="T2SSE"/>
    <property type="match status" value="1"/>
</dbReference>
<dbReference type="InterPro" id="IPR037257">
    <property type="entry name" value="T2SS_E_N_sf"/>
</dbReference>
<dbReference type="Gene3D" id="3.30.300.160">
    <property type="entry name" value="Type II secretion system, protein E, N-terminal domain"/>
    <property type="match status" value="1"/>
</dbReference>
<accession>A0ABR7Z3N2</accession>
<dbReference type="SUPFAM" id="SSF52540">
    <property type="entry name" value="P-loop containing nucleoside triphosphate hydrolases"/>
    <property type="match status" value="1"/>
</dbReference>